<reference evidence="1" key="1">
    <citation type="submission" date="2019-12" db="EMBL/GenBank/DDBJ databases">
        <title>Genome sequencing and annotation of Brassica cretica.</title>
        <authorList>
            <person name="Studholme D.J."/>
            <person name="Sarris P."/>
        </authorList>
    </citation>
    <scope>NUCLEOTIDE SEQUENCE</scope>
    <source>
        <strain evidence="1">PFS-109/04</strain>
        <tissue evidence="1">Leaf</tissue>
    </source>
</reference>
<dbReference type="Proteomes" id="UP000712600">
    <property type="component" value="Unassembled WGS sequence"/>
</dbReference>
<accession>A0A8S9SIN5</accession>
<dbReference type="InterPro" id="IPR044974">
    <property type="entry name" value="Disease_R_plants"/>
</dbReference>
<dbReference type="GO" id="GO:0006952">
    <property type="term" value="P:defense response"/>
    <property type="evidence" value="ECO:0007669"/>
    <property type="project" value="InterPro"/>
</dbReference>
<sequence>MIEDVATDVANKLFNSTPSRYLDEFIGMEAHMNKISRVLRTDLDEVRMIGIWGPAGIGKTTIARSGRMNYQSYGDALMEKLRAF</sequence>
<organism evidence="1 2">
    <name type="scientific">Brassica cretica</name>
    <name type="common">Mustard</name>
    <dbReference type="NCBI Taxonomy" id="69181"/>
    <lineage>
        <taxon>Eukaryota</taxon>
        <taxon>Viridiplantae</taxon>
        <taxon>Streptophyta</taxon>
        <taxon>Embryophyta</taxon>
        <taxon>Tracheophyta</taxon>
        <taxon>Spermatophyta</taxon>
        <taxon>Magnoliopsida</taxon>
        <taxon>eudicotyledons</taxon>
        <taxon>Gunneridae</taxon>
        <taxon>Pentapetalae</taxon>
        <taxon>rosids</taxon>
        <taxon>malvids</taxon>
        <taxon>Brassicales</taxon>
        <taxon>Brassicaceae</taxon>
        <taxon>Brassiceae</taxon>
        <taxon>Brassica</taxon>
    </lineage>
</organism>
<gene>
    <name evidence="1" type="ORF">F2Q69_00039229</name>
</gene>
<name>A0A8S9SIN5_BRACR</name>
<comment type="caution">
    <text evidence="1">The sequence shown here is derived from an EMBL/GenBank/DDBJ whole genome shotgun (WGS) entry which is preliminary data.</text>
</comment>
<dbReference type="InterPro" id="IPR027417">
    <property type="entry name" value="P-loop_NTPase"/>
</dbReference>
<dbReference type="AlphaFoldDB" id="A0A8S9SIN5"/>
<evidence type="ECO:0000313" key="1">
    <source>
        <dbReference type="EMBL" id="KAF3599960.1"/>
    </source>
</evidence>
<dbReference type="PANTHER" id="PTHR11017">
    <property type="entry name" value="LEUCINE-RICH REPEAT-CONTAINING PROTEIN"/>
    <property type="match status" value="1"/>
</dbReference>
<protein>
    <recommendedName>
        <fullName evidence="3">NB-ARC domain-containing protein</fullName>
    </recommendedName>
</protein>
<dbReference type="Gene3D" id="3.40.50.300">
    <property type="entry name" value="P-loop containing nucleotide triphosphate hydrolases"/>
    <property type="match status" value="1"/>
</dbReference>
<evidence type="ECO:0008006" key="3">
    <source>
        <dbReference type="Google" id="ProtNLM"/>
    </source>
</evidence>
<evidence type="ECO:0000313" key="2">
    <source>
        <dbReference type="Proteomes" id="UP000712600"/>
    </source>
</evidence>
<dbReference type="EMBL" id="QGKX02000004">
    <property type="protein sequence ID" value="KAF3599960.1"/>
    <property type="molecule type" value="Genomic_DNA"/>
</dbReference>
<dbReference type="PANTHER" id="PTHR11017:SF571">
    <property type="entry name" value="TIR DOMAIN-CONTAINING PROTEIN"/>
    <property type="match status" value="1"/>
</dbReference>
<proteinExistence type="predicted"/>
<dbReference type="SUPFAM" id="SSF52540">
    <property type="entry name" value="P-loop containing nucleoside triphosphate hydrolases"/>
    <property type="match status" value="1"/>
</dbReference>